<keyword evidence="2" id="KW-1185">Reference proteome</keyword>
<organism evidence="1 2">
    <name type="scientific">Araneus ventricosus</name>
    <name type="common">Orbweaver spider</name>
    <name type="synonym">Epeira ventricosa</name>
    <dbReference type="NCBI Taxonomy" id="182803"/>
    <lineage>
        <taxon>Eukaryota</taxon>
        <taxon>Metazoa</taxon>
        <taxon>Ecdysozoa</taxon>
        <taxon>Arthropoda</taxon>
        <taxon>Chelicerata</taxon>
        <taxon>Arachnida</taxon>
        <taxon>Araneae</taxon>
        <taxon>Araneomorphae</taxon>
        <taxon>Entelegynae</taxon>
        <taxon>Araneoidea</taxon>
        <taxon>Araneidae</taxon>
        <taxon>Araneus</taxon>
    </lineage>
</organism>
<comment type="caution">
    <text evidence="1">The sequence shown here is derived from an EMBL/GenBank/DDBJ whole genome shotgun (WGS) entry which is preliminary data.</text>
</comment>
<sequence length="193" mass="22876">MEDLYHIGFTSHVHFFEYEGNPIPIEIGFCHIPSGAAYLFTVNHTIYKFNNNDSYYNEIISWNKSKIEFPSSKGRDPLEIVKKYILNVYFCCDNYRFLKVAVNGIETKNFFLNLGIPAVDYEQDLKLLPPLESEFKLDPYPAAINHAEYFHICGNDRYCSLRLAYYYRNYVYDHQHTWLLRRQCSDYGLFSTH</sequence>
<name>A0A4Y2TMR0_ARAVE</name>
<evidence type="ECO:0000313" key="2">
    <source>
        <dbReference type="Proteomes" id="UP000499080"/>
    </source>
</evidence>
<protein>
    <submittedName>
        <fullName evidence="1">Uncharacterized protein</fullName>
    </submittedName>
</protein>
<proteinExistence type="predicted"/>
<dbReference type="Proteomes" id="UP000499080">
    <property type="component" value="Unassembled WGS sequence"/>
</dbReference>
<dbReference type="AlphaFoldDB" id="A0A4Y2TMR0"/>
<accession>A0A4Y2TMR0</accession>
<evidence type="ECO:0000313" key="1">
    <source>
        <dbReference type="EMBL" id="GBO01909.1"/>
    </source>
</evidence>
<reference evidence="1 2" key="1">
    <citation type="journal article" date="2019" name="Sci. Rep.">
        <title>Orb-weaving spider Araneus ventricosus genome elucidates the spidroin gene catalogue.</title>
        <authorList>
            <person name="Kono N."/>
            <person name="Nakamura H."/>
            <person name="Ohtoshi R."/>
            <person name="Moran D.A.P."/>
            <person name="Shinohara A."/>
            <person name="Yoshida Y."/>
            <person name="Fujiwara M."/>
            <person name="Mori M."/>
            <person name="Tomita M."/>
            <person name="Arakawa K."/>
        </authorList>
    </citation>
    <scope>NUCLEOTIDE SEQUENCE [LARGE SCALE GENOMIC DNA]</scope>
</reference>
<dbReference type="EMBL" id="BGPR01029839">
    <property type="protein sequence ID" value="GBO01909.1"/>
    <property type="molecule type" value="Genomic_DNA"/>
</dbReference>
<gene>
    <name evidence="1" type="ORF">AVEN_200973_1</name>
</gene>